<keyword evidence="8 11" id="KW-0727">SH2 domain</keyword>
<feature type="domain" description="SH2" evidence="15">
    <location>
        <begin position="740"/>
        <end position="829"/>
    </location>
</feature>
<keyword evidence="3 12" id="KW-0728">SH3 domain</keyword>
<dbReference type="SUPFAM" id="SSF49562">
    <property type="entry name" value="C2 domain (Calcium/lipid-binding domain, CaLB)"/>
    <property type="match status" value="1"/>
</dbReference>
<feature type="domain" description="SH3" evidence="16">
    <location>
        <begin position="857"/>
        <end position="915"/>
    </location>
</feature>
<dbReference type="Gene3D" id="2.30.30.40">
    <property type="entry name" value="SH3 Domains"/>
    <property type="match status" value="1"/>
</dbReference>
<evidence type="ECO:0000259" key="16">
    <source>
        <dbReference type="PROSITE" id="PS50002"/>
    </source>
</evidence>
<accession>A0AAD4NJD7</accession>
<dbReference type="SMART" id="SM00326">
    <property type="entry name" value="SH3"/>
    <property type="match status" value="1"/>
</dbReference>
<dbReference type="Gene3D" id="3.30.505.10">
    <property type="entry name" value="SH2 domain"/>
    <property type="match status" value="2"/>
</dbReference>
<evidence type="ECO:0000259" key="17">
    <source>
        <dbReference type="PROSITE" id="PS50003"/>
    </source>
</evidence>
<dbReference type="GO" id="GO:0010634">
    <property type="term" value="P:positive regulation of epithelial cell migration"/>
    <property type="evidence" value="ECO:0007669"/>
    <property type="project" value="TreeGrafter"/>
</dbReference>
<dbReference type="PROSITE" id="PS50008">
    <property type="entry name" value="PIPLC_Y_DOMAIN"/>
    <property type="match status" value="1"/>
</dbReference>
<keyword evidence="6" id="KW-0106">Calcium</keyword>
<dbReference type="SUPFAM" id="SSF51695">
    <property type="entry name" value="PLC-like phosphodiesterases"/>
    <property type="match status" value="1"/>
</dbReference>
<dbReference type="EMBL" id="JAKKPZ010000001">
    <property type="protein sequence ID" value="KAI1728594.1"/>
    <property type="molecule type" value="Genomic_DNA"/>
</dbReference>
<dbReference type="CDD" id="cd09932">
    <property type="entry name" value="SH2_C-SH2_PLC_gamma_like"/>
    <property type="match status" value="1"/>
</dbReference>
<dbReference type="InterPro" id="IPR036860">
    <property type="entry name" value="SH2_dom_sf"/>
</dbReference>
<dbReference type="GO" id="GO:0046488">
    <property type="term" value="P:phosphatidylinositol metabolic process"/>
    <property type="evidence" value="ECO:0007669"/>
    <property type="project" value="TreeGrafter"/>
</dbReference>
<evidence type="ECO:0000256" key="8">
    <source>
        <dbReference type="ARBA" id="ARBA00022999"/>
    </source>
</evidence>
<dbReference type="CDD" id="cd10341">
    <property type="entry name" value="SH2_N-SH2_PLC_gamma_like"/>
    <property type="match status" value="1"/>
</dbReference>
<dbReference type="Gene3D" id="1.10.238.10">
    <property type="entry name" value="EF-hand"/>
    <property type="match status" value="1"/>
</dbReference>
<feature type="compositionally biased region" description="Polar residues" evidence="14">
    <location>
        <begin position="1426"/>
        <end position="1452"/>
    </location>
</feature>
<dbReference type="InterPro" id="IPR000008">
    <property type="entry name" value="C2_dom"/>
</dbReference>
<dbReference type="Gene3D" id="3.20.20.190">
    <property type="entry name" value="Phosphatidylinositol (PI) phosphodiesterase"/>
    <property type="match status" value="2"/>
</dbReference>
<dbReference type="InterPro" id="IPR057061">
    <property type="entry name" value="PLCG_EF-hand_2"/>
</dbReference>
<dbReference type="PRINTS" id="PR00390">
    <property type="entry name" value="PHPHLIPASEC"/>
</dbReference>
<evidence type="ECO:0000259" key="18">
    <source>
        <dbReference type="PROSITE" id="PS50004"/>
    </source>
</evidence>
<evidence type="ECO:0000256" key="11">
    <source>
        <dbReference type="PROSITE-ProRule" id="PRU00191"/>
    </source>
</evidence>
<organism evidence="20 21">
    <name type="scientific">Ditylenchus destructor</name>
    <dbReference type="NCBI Taxonomy" id="166010"/>
    <lineage>
        <taxon>Eukaryota</taxon>
        <taxon>Metazoa</taxon>
        <taxon>Ecdysozoa</taxon>
        <taxon>Nematoda</taxon>
        <taxon>Chromadorea</taxon>
        <taxon>Rhabditida</taxon>
        <taxon>Tylenchina</taxon>
        <taxon>Tylenchomorpha</taxon>
        <taxon>Sphaerularioidea</taxon>
        <taxon>Anguinidae</taxon>
        <taxon>Anguininae</taxon>
        <taxon>Ditylenchus</taxon>
    </lineage>
</organism>
<dbReference type="InterPro" id="IPR000909">
    <property type="entry name" value="PLipase_C_PInositol-sp_X_dom"/>
</dbReference>
<feature type="compositionally biased region" description="Polar residues" evidence="14">
    <location>
        <begin position="1"/>
        <end position="30"/>
    </location>
</feature>
<evidence type="ECO:0000256" key="12">
    <source>
        <dbReference type="PROSITE-ProRule" id="PRU00192"/>
    </source>
</evidence>
<dbReference type="InterPro" id="IPR036028">
    <property type="entry name" value="SH3-like_dom_sf"/>
</dbReference>
<feature type="compositionally biased region" description="Low complexity" evidence="14">
    <location>
        <begin position="43"/>
        <end position="55"/>
    </location>
</feature>
<dbReference type="InterPro" id="IPR001192">
    <property type="entry name" value="PI-PLC_fam"/>
</dbReference>
<dbReference type="InterPro" id="IPR011992">
    <property type="entry name" value="EF-hand-dom_pair"/>
</dbReference>
<dbReference type="CDD" id="cd00275">
    <property type="entry name" value="C2_PLC_like"/>
    <property type="match status" value="1"/>
</dbReference>
<dbReference type="SUPFAM" id="SSF50044">
    <property type="entry name" value="SH3-domain"/>
    <property type="match status" value="1"/>
</dbReference>
<feature type="domain" description="PH" evidence="17">
    <location>
        <begin position="944"/>
        <end position="980"/>
    </location>
</feature>
<dbReference type="InterPro" id="IPR001849">
    <property type="entry name" value="PH_domain"/>
</dbReference>
<evidence type="ECO:0000259" key="19">
    <source>
        <dbReference type="PROSITE" id="PS50008"/>
    </source>
</evidence>
<dbReference type="SUPFAM" id="SSF55550">
    <property type="entry name" value="SH2 domain"/>
    <property type="match status" value="2"/>
</dbReference>
<keyword evidence="4" id="KW-0677">Repeat</keyword>
<evidence type="ECO:0000256" key="6">
    <source>
        <dbReference type="ARBA" id="ARBA00022837"/>
    </source>
</evidence>
<dbReference type="PROSITE" id="PS50003">
    <property type="entry name" value="PH_DOMAIN"/>
    <property type="match status" value="1"/>
</dbReference>
<comment type="caution">
    <text evidence="20">The sequence shown here is derived from an EMBL/GenBank/DDBJ whole genome shotgun (WGS) entry which is preliminary data.</text>
</comment>
<evidence type="ECO:0000256" key="4">
    <source>
        <dbReference type="ARBA" id="ARBA00022737"/>
    </source>
</evidence>
<dbReference type="GO" id="GO:0051209">
    <property type="term" value="P:release of sequestered calcium ion into cytosol"/>
    <property type="evidence" value="ECO:0007669"/>
    <property type="project" value="TreeGrafter"/>
</dbReference>
<dbReference type="GO" id="GO:0032587">
    <property type="term" value="C:ruffle membrane"/>
    <property type="evidence" value="ECO:0007669"/>
    <property type="project" value="TreeGrafter"/>
</dbReference>
<evidence type="ECO:0000313" key="20">
    <source>
        <dbReference type="EMBL" id="KAI1728594.1"/>
    </source>
</evidence>
<keyword evidence="21" id="KW-1185">Reference proteome</keyword>
<dbReference type="EC" id="3.1.4.11" evidence="2 13"/>
<protein>
    <recommendedName>
        <fullName evidence="2 13">Phosphoinositide phospholipase C</fullName>
        <ecNumber evidence="2 13">3.1.4.11</ecNumber>
    </recommendedName>
</protein>
<dbReference type="SMART" id="SM00239">
    <property type="entry name" value="C2"/>
    <property type="match status" value="1"/>
</dbReference>
<evidence type="ECO:0000256" key="5">
    <source>
        <dbReference type="ARBA" id="ARBA00022801"/>
    </source>
</evidence>
<dbReference type="InterPro" id="IPR001711">
    <property type="entry name" value="PLipase_C_Pinositol-sp_Y"/>
</dbReference>
<dbReference type="InterPro" id="IPR035892">
    <property type="entry name" value="C2_domain_sf"/>
</dbReference>
<dbReference type="PRINTS" id="PR00401">
    <property type="entry name" value="SH2DOMAIN"/>
</dbReference>
<dbReference type="PROSITE" id="PS50001">
    <property type="entry name" value="SH2"/>
    <property type="match status" value="2"/>
</dbReference>
<dbReference type="Pfam" id="PF00387">
    <property type="entry name" value="PI-PLC-Y"/>
    <property type="match status" value="1"/>
</dbReference>
<sequence>MRLNSSGSYGSARSVPTTPGYSDSVQSASQVPVEVRRGRFAMSSSGTITSGGSSSAWRRNHQRTHDVEKIYNAMEKGHKVCKLLLLKKWDPSYKKLSLNRDTRQIILSKYDNVTARPIPISSIPPSSAISSSSKTNTLDLRLVKDAQTLDFKLNTIKIMDKWRKDKELQKFDADIVLVISYGNQFVLNNWILLFESKEACRLWCQGIHDLRQEMQDASHYLVVERWLRKQFYSIVNPETSSITIRHMKPFVQTKLQCKVQSKQLQEITEGEMGFEAFVAAHNRLLNFGVIFDQKFAEFGDENKRVSFGNFVKFINTCQGDEMGQRRELVSEFLRQYLRDVDATRDIPEPYLTAEEFVDYLYSPENSVFNPTNKRVVQDMSKPLTHYWIASSHNTYLTGDQLKSESSLEAYARALLMGCRCIELDCWDGQKKSATEIEIVVYHGYTMTTKLNLRDVLYTIRHYAFLTSEYPVILSIEDNCSVLAQRQMAQDIKEILGDLLLTQPVSRDEWHLPSPAALRKKIILKHKKLQLENDAIVSQSIEDEQEVDILSRECTKKGVLHLRDNTKHIWTRHVFVLFVDRLCYVLDPVEPDDSHSKDDTISQMGDDDTGDEISLSGFGVRPEEMHVTEEWFHGKLGRDAAKARLLEHVEKGNGVFLIRESTTFIGDFTLSFLYGSAVHHCRIKTSMVAGEKKYYFLDTNKRDTLYELISYYTRHSLDTPAFKVYLTTPCPQPQPHLNQPWFLDKADKQRAEELLSTVREDGAFLIRYSSSDRNVFVLSLRVDGEFWHYRLKRDGRIFVVNQTVFENLNQLVDYYSNREFVRGIYLKFPVNEKNVGQYASNELNASGPGCYMELKDLDREVEAVALKPFAGMQSDHLSFPINARISVIRKESDLWKGRYDGRVGWFPAGYVEEINESSDSSLNYETIELAGALFERCESDRPFAFRVTQASSHWNVQEYIVAAESKEEMDDWLTTMHSLTRTVNDKIHMLRTKEKQLRIANELSSLVVYCQAVPFNAEFALQDPKSTFFEMCSFSESKHDKLLEKGLVLFNSRQLSRVYPQASRLTSTNFNPVPMWSSGCHMVALNYQTGDRAMQLNEGKFAGNGRCGYILKPQYLMDETFRPDQPLSLSQNQSVASTNLSAEKTIPILSTTGTDGSSSAPVLSSMGNSNGNFPISLSLEVIAGRHLSRKEQNKGICSPMVEIEIAGFASDAMTQRTSTITSNGLNPLWNETFVFNIFRPEVALLRFSVEDGDFVGPKADPFIGQAVFPIDCLRNGYRSVPLLNQYSEPLELSSLLIYVEIRALGSARPNHRRSSSVLASSPASAWCFESAAAFSGLSTSNALAGDSIIRNPHQVLQAGRLRIGMNGEDGDSFWRSESTQRSMSVLSNNSIAANNHADSRTDSLGPNNRLNSIEIGIANLGGPGTSIRNSSPLMAPRQISQASRSTSLDSNDSLPIPQKKPSSNTLRKLFRFGKN</sequence>
<gene>
    <name evidence="20" type="ORF">DdX_00789</name>
</gene>
<dbReference type="GO" id="GO:0004435">
    <property type="term" value="F:phosphatidylinositol-4,5-bisphosphate phospholipase C activity"/>
    <property type="evidence" value="ECO:0007669"/>
    <property type="project" value="UniProtKB-EC"/>
</dbReference>
<dbReference type="Pfam" id="PF23329">
    <property type="entry name" value="EF_HAND_1_PLCG"/>
    <property type="match status" value="1"/>
</dbReference>
<dbReference type="PANTHER" id="PTHR10336">
    <property type="entry name" value="PHOSPHOINOSITIDE-SPECIFIC PHOSPHOLIPASE C FAMILY PROTEIN"/>
    <property type="match status" value="1"/>
</dbReference>
<dbReference type="PROSITE" id="PS50002">
    <property type="entry name" value="SH3"/>
    <property type="match status" value="1"/>
</dbReference>
<evidence type="ECO:0000256" key="13">
    <source>
        <dbReference type="RuleBase" id="RU361133"/>
    </source>
</evidence>
<dbReference type="Pfam" id="PF00168">
    <property type="entry name" value="C2"/>
    <property type="match status" value="1"/>
</dbReference>
<dbReference type="Pfam" id="PF23583">
    <property type="entry name" value="EF_HAND_2_PLCG"/>
    <property type="match status" value="1"/>
</dbReference>
<evidence type="ECO:0000256" key="9">
    <source>
        <dbReference type="ARBA" id="ARBA00023098"/>
    </source>
</evidence>
<evidence type="ECO:0000256" key="3">
    <source>
        <dbReference type="ARBA" id="ARBA00022443"/>
    </source>
</evidence>
<keyword evidence="7 13" id="KW-0442">Lipid degradation</keyword>
<dbReference type="SMART" id="SM00252">
    <property type="entry name" value="SH2"/>
    <property type="match status" value="2"/>
</dbReference>
<reference evidence="20" key="1">
    <citation type="submission" date="2022-01" db="EMBL/GenBank/DDBJ databases">
        <title>Genome Sequence Resource for Two Populations of Ditylenchus destructor, the Migratory Endoparasitic Phytonematode.</title>
        <authorList>
            <person name="Zhang H."/>
            <person name="Lin R."/>
            <person name="Xie B."/>
        </authorList>
    </citation>
    <scope>NUCLEOTIDE SEQUENCE</scope>
    <source>
        <strain evidence="20">BazhouSP</strain>
    </source>
</reference>
<evidence type="ECO:0000313" key="21">
    <source>
        <dbReference type="Proteomes" id="UP001201812"/>
    </source>
</evidence>
<dbReference type="Pfam" id="PF00018">
    <property type="entry name" value="SH3_1"/>
    <property type="match status" value="1"/>
</dbReference>
<feature type="domain" description="SH2" evidence="15">
    <location>
        <begin position="630"/>
        <end position="729"/>
    </location>
</feature>
<feature type="region of interest" description="Disordered" evidence="14">
    <location>
        <begin position="1"/>
        <end position="60"/>
    </location>
</feature>
<evidence type="ECO:0000256" key="7">
    <source>
        <dbReference type="ARBA" id="ARBA00022963"/>
    </source>
</evidence>
<dbReference type="GO" id="GO:0048015">
    <property type="term" value="P:phosphatidylinositol-mediated signaling"/>
    <property type="evidence" value="ECO:0007669"/>
    <property type="project" value="TreeGrafter"/>
</dbReference>
<dbReference type="PROSITE" id="PS50007">
    <property type="entry name" value="PIPLC_X_DOMAIN"/>
    <property type="match status" value="1"/>
</dbReference>
<dbReference type="InterPro" id="IPR056586">
    <property type="entry name" value="EF-hand_PLCG1"/>
</dbReference>
<dbReference type="GO" id="GO:0016042">
    <property type="term" value="P:lipid catabolic process"/>
    <property type="evidence" value="ECO:0007669"/>
    <property type="project" value="UniProtKB-KW"/>
</dbReference>
<evidence type="ECO:0000259" key="15">
    <source>
        <dbReference type="PROSITE" id="PS50001"/>
    </source>
</evidence>
<dbReference type="Gene3D" id="2.60.40.150">
    <property type="entry name" value="C2 domain"/>
    <property type="match status" value="1"/>
</dbReference>
<comment type="catalytic activity">
    <reaction evidence="13">
        <text>a 1,2-diacyl-sn-glycero-3-phospho-(1D-myo-inositol-4,5-bisphosphate) + H2O = 1D-myo-inositol 1,4,5-trisphosphate + a 1,2-diacyl-sn-glycerol + H(+)</text>
        <dbReference type="Rhea" id="RHEA:33179"/>
        <dbReference type="ChEBI" id="CHEBI:15377"/>
        <dbReference type="ChEBI" id="CHEBI:15378"/>
        <dbReference type="ChEBI" id="CHEBI:17815"/>
        <dbReference type="ChEBI" id="CHEBI:58456"/>
        <dbReference type="ChEBI" id="CHEBI:203600"/>
        <dbReference type="EC" id="3.1.4.11"/>
    </reaction>
</comment>
<keyword evidence="9 13" id="KW-0443">Lipid metabolism</keyword>
<evidence type="ECO:0000256" key="14">
    <source>
        <dbReference type="SAM" id="MobiDB-lite"/>
    </source>
</evidence>
<dbReference type="InterPro" id="IPR000980">
    <property type="entry name" value="SH2"/>
</dbReference>
<dbReference type="Proteomes" id="UP001201812">
    <property type="component" value="Unassembled WGS sequence"/>
</dbReference>
<keyword evidence="10" id="KW-0807">Transducer</keyword>
<evidence type="ECO:0000256" key="1">
    <source>
        <dbReference type="ARBA" id="ARBA00001913"/>
    </source>
</evidence>
<dbReference type="InterPro" id="IPR035023">
    <property type="entry name" value="PLC-gamma_C-SH2"/>
</dbReference>
<dbReference type="SMART" id="SM00148">
    <property type="entry name" value="PLCXc"/>
    <property type="match status" value="1"/>
</dbReference>
<dbReference type="FunFam" id="3.30.505.10:FF:000011">
    <property type="entry name" value="1-phosphatidylinositol 4,5-bisphosphate phosphodiesterase gamma"/>
    <property type="match status" value="1"/>
</dbReference>
<dbReference type="InterPro" id="IPR035024">
    <property type="entry name" value="PLC-gamma_N-SH2"/>
</dbReference>
<feature type="domain" description="PI-PLC Y-box" evidence="19">
    <location>
        <begin position="1002"/>
        <end position="1115"/>
    </location>
</feature>
<dbReference type="Pfam" id="PF00388">
    <property type="entry name" value="PI-PLC-X"/>
    <property type="match status" value="1"/>
</dbReference>
<dbReference type="InterPro" id="IPR017946">
    <property type="entry name" value="PLC-like_Pdiesterase_TIM-brl"/>
</dbReference>
<feature type="domain" description="C2" evidence="18">
    <location>
        <begin position="1156"/>
        <end position="1283"/>
    </location>
</feature>
<dbReference type="Pfam" id="PF00017">
    <property type="entry name" value="SH2"/>
    <property type="match status" value="2"/>
</dbReference>
<comment type="cofactor">
    <cofactor evidence="1">
        <name>Ca(2+)</name>
        <dbReference type="ChEBI" id="CHEBI:29108"/>
    </cofactor>
</comment>
<proteinExistence type="predicted"/>
<name>A0AAD4NJD7_9BILA</name>
<dbReference type="SUPFAM" id="SSF47473">
    <property type="entry name" value="EF-hand"/>
    <property type="match status" value="1"/>
</dbReference>
<evidence type="ECO:0000256" key="10">
    <source>
        <dbReference type="ARBA" id="ARBA00023224"/>
    </source>
</evidence>
<keyword evidence="5 13" id="KW-0378">Hydrolase</keyword>
<dbReference type="SMART" id="SM00149">
    <property type="entry name" value="PLCYc"/>
    <property type="match status" value="1"/>
</dbReference>
<dbReference type="PANTHER" id="PTHR10336:SF159">
    <property type="entry name" value="1-PHOSPHATIDYLINOSITOL 4,5-BISPHOSPHATE PHOSPHODIESTERASE GAMMA"/>
    <property type="match status" value="1"/>
</dbReference>
<dbReference type="PROSITE" id="PS50004">
    <property type="entry name" value="C2"/>
    <property type="match status" value="1"/>
</dbReference>
<feature type="region of interest" description="Disordered" evidence="14">
    <location>
        <begin position="1426"/>
        <end position="1474"/>
    </location>
</feature>
<dbReference type="InterPro" id="IPR001452">
    <property type="entry name" value="SH3_domain"/>
</dbReference>
<evidence type="ECO:0000256" key="2">
    <source>
        <dbReference type="ARBA" id="ARBA00012368"/>
    </source>
</evidence>
<dbReference type="FunFam" id="3.20.20.190:FF:000062">
    <property type="entry name" value="1-phosphatidylinositol 4,5-bisphosphate phosphodiesterase gamma"/>
    <property type="match status" value="1"/>
</dbReference>